<dbReference type="PANTHER" id="PTHR30474:SF1">
    <property type="entry name" value="PEPTIDOGLYCAN GLYCOSYLTRANSFERASE MRDB"/>
    <property type="match status" value="1"/>
</dbReference>
<evidence type="ECO:0000256" key="2">
    <source>
        <dbReference type="ARBA" id="ARBA00022692"/>
    </source>
</evidence>
<dbReference type="InterPro" id="IPR001182">
    <property type="entry name" value="FtsW/RodA"/>
</dbReference>
<dbReference type="RefSeq" id="WP_379561386.1">
    <property type="nucleotide sequence ID" value="NZ_CP085256.1"/>
</dbReference>
<protein>
    <submittedName>
        <fullName evidence="7">FtsW/RodA/SpoVE family cell cycle protein</fullName>
    </submittedName>
</protein>
<sequence>MSKKQSFYIQNDLITLFILFAAVSLLAVYNAQQLEQYNQNFVLKQIIWFTVGIGIVAALQYFDLDQMYKASVYVYIFGVLLLAVLLVSPVSIAEPVNGAKSWFTLPGFSLQPAEFTKMSTVLYIAAIINRHKEKFVVSTIKSDLLLLIKILAITALPVALIMRQPDFGTSMVYLFVCGMLIILSGVSWKIIGTLVASISAFGGAVLAFIVRFPDIAKEMVGSGNAYQIDRILTWFNPEQQAPDATFNFDRAHMALGSGQLFGKGMGSLQVATPEAQTDFIFSVIGESFGFIGSALVIFLYFMLLYKLVTLGLNMYKHSPFGSYLCFGFMSILLIHVFQNVGMNLGIMPITGIPLLLISYGGSSVLSTMIGLGLIYRVAVEHSIQNDYLFK</sequence>
<feature type="transmembrane region" description="Helical" evidence="6">
    <location>
        <begin position="320"/>
        <end position="340"/>
    </location>
</feature>
<evidence type="ECO:0000256" key="1">
    <source>
        <dbReference type="ARBA" id="ARBA00004141"/>
    </source>
</evidence>
<proteinExistence type="predicted"/>
<reference evidence="8" key="1">
    <citation type="journal article" date="2019" name="Int. J. Syst. Evol. Microbiol.">
        <title>The Global Catalogue of Microorganisms (GCM) 10K type strain sequencing project: providing services to taxonomists for standard genome sequencing and annotation.</title>
        <authorList>
            <consortium name="The Broad Institute Genomics Platform"/>
            <consortium name="The Broad Institute Genome Sequencing Center for Infectious Disease"/>
            <person name="Wu L."/>
            <person name="Ma J."/>
        </authorList>
    </citation>
    <scope>NUCLEOTIDE SEQUENCE [LARGE SCALE GENOMIC DNA]</scope>
    <source>
        <strain evidence="8">TISTR 1858</strain>
    </source>
</reference>
<evidence type="ECO:0000313" key="8">
    <source>
        <dbReference type="Proteomes" id="UP001597451"/>
    </source>
</evidence>
<feature type="transmembrane region" description="Helical" evidence="6">
    <location>
        <begin position="41"/>
        <end position="62"/>
    </location>
</feature>
<feature type="transmembrane region" description="Helical" evidence="6">
    <location>
        <begin position="12"/>
        <end position="29"/>
    </location>
</feature>
<evidence type="ECO:0000256" key="5">
    <source>
        <dbReference type="ARBA" id="ARBA00023136"/>
    </source>
</evidence>
<feature type="transmembrane region" description="Helical" evidence="6">
    <location>
        <begin position="113"/>
        <end position="131"/>
    </location>
</feature>
<dbReference type="PROSITE" id="PS00428">
    <property type="entry name" value="FTSW_RODA_SPOVE"/>
    <property type="match status" value="1"/>
</dbReference>
<evidence type="ECO:0000256" key="6">
    <source>
        <dbReference type="SAM" id="Phobius"/>
    </source>
</evidence>
<dbReference type="InterPro" id="IPR018365">
    <property type="entry name" value="Cell_cycle_FtsW-rel_CS"/>
</dbReference>
<keyword evidence="4 6" id="KW-1133">Transmembrane helix</keyword>
<dbReference type="Pfam" id="PF01098">
    <property type="entry name" value="FTSW_RODA_SPOVE"/>
    <property type="match status" value="1"/>
</dbReference>
<evidence type="ECO:0000313" key="7">
    <source>
        <dbReference type="EMBL" id="MFD2628651.1"/>
    </source>
</evidence>
<dbReference type="Proteomes" id="UP001597451">
    <property type="component" value="Unassembled WGS sequence"/>
</dbReference>
<evidence type="ECO:0000256" key="4">
    <source>
        <dbReference type="ARBA" id="ARBA00022989"/>
    </source>
</evidence>
<organism evidence="7 8">
    <name type="scientific">Oceanobacillus kapialis</name>
    <dbReference type="NCBI Taxonomy" id="481353"/>
    <lineage>
        <taxon>Bacteria</taxon>
        <taxon>Bacillati</taxon>
        <taxon>Bacillota</taxon>
        <taxon>Bacilli</taxon>
        <taxon>Bacillales</taxon>
        <taxon>Bacillaceae</taxon>
        <taxon>Oceanobacillus</taxon>
    </lineage>
</organism>
<keyword evidence="3" id="KW-0133">Cell shape</keyword>
<keyword evidence="8" id="KW-1185">Reference proteome</keyword>
<feature type="transmembrane region" description="Helical" evidence="6">
    <location>
        <begin position="143"/>
        <end position="161"/>
    </location>
</feature>
<accession>A0ABW5PZR4</accession>
<comment type="subcellular location">
    <subcellularLocation>
        <location evidence="1">Membrane</location>
        <topology evidence="1">Multi-pass membrane protein</topology>
    </subcellularLocation>
</comment>
<comment type="caution">
    <text evidence="7">The sequence shown here is derived from an EMBL/GenBank/DDBJ whole genome shotgun (WGS) entry which is preliminary data.</text>
</comment>
<keyword evidence="5 6" id="KW-0472">Membrane</keyword>
<feature type="transmembrane region" description="Helical" evidence="6">
    <location>
        <begin position="352"/>
        <end position="375"/>
    </location>
</feature>
<dbReference type="EMBL" id="JBHUMX010000017">
    <property type="protein sequence ID" value="MFD2628651.1"/>
    <property type="molecule type" value="Genomic_DNA"/>
</dbReference>
<gene>
    <name evidence="7" type="ORF">ACFSUN_07610</name>
</gene>
<evidence type="ECO:0000256" key="3">
    <source>
        <dbReference type="ARBA" id="ARBA00022960"/>
    </source>
</evidence>
<feature type="transmembrane region" description="Helical" evidence="6">
    <location>
        <begin position="190"/>
        <end position="210"/>
    </location>
</feature>
<feature type="transmembrane region" description="Helical" evidence="6">
    <location>
        <begin position="288"/>
        <end position="308"/>
    </location>
</feature>
<dbReference type="PANTHER" id="PTHR30474">
    <property type="entry name" value="CELL CYCLE PROTEIN"/>
    <property type="match status" value="1"/>
</dbReference>
<name>A0ABW5PZR4_9BACI</name>
<keyword evidence="2 6" id="KW-0812">Transmembrane</keyword>
<feature type="transmembrane region" description="Helical" evidence="6">
    <location>
        <begin position="167"/>
        <end position="183"/>
    </location>
</feature>
<feature type="transmembrane region" description="Helical" evidence="6">
    <location>
        <begin position="74"/>
        <end position="93"/>
    </location>
</feature>